<dbReference type="Pfam" id="PF06831">
    <property type="entry name" value="H2TH"/>
    <property type="match status" value="1"/>
</dbReference>
<feature type="domain" description="FPG-type" evidence="15">
    <location>
        <begin position="224"/>
        <end position="258"/>
    </location>
</feature>
<evidence type="ECO:0000256" key="12">
    <source>
        <dbReference type="ARBA" id="ARBA00023268"/>
    </source>
</evidence>
<dbReference type="Proteomes" id="UP000241507">
    <property type="component" value="Chromosome"/>
</dbReference>
<evidence type="ECO:0000256" key="11">
    <source>
        <dbReference type="ARBA" id="ARBA00023239"/>
    </source>
</evidence>
<evidence type="ECO:0000256" key="4">
    <source>
        <dbReference type="ARBA" id="ARBA00022723"/>
    </source>
</evidence>
<dbReference type="GO" id="GO:0016829">
    <property type="term" value="F:lyase activity"/>
    <property type="evidence" value="ECO:0007669"/>
    <property type="project" value="UniProtKB-KW"/>
</dbReference>
<dbReference type="PROSITE" id="PS51066">
    <property type="entry name" value="ZF_FPG_2"/>
    <property type="match status" value="1"/>
</dbReference>
<keyword evidence="13" id="KW-0326">Glycosidase</keyword>
<dbReference type="OrthoDB" id="9800855at2"/>
<keyword evidence="7" id="KW-0378">Hydrolase</keyword>
<dbReference type="PANTHER" id="PTHR22993">
    <property type="entry name" value="FORMAMIDOPYRIMIDINE-DNA GLYCOSYLASE"/>
    <property type="match status" value="1"/>
</dbReference>
<dbReference type="Pfam" id="PF01149">
    <property type="entry name" value="Fapy_DNA_glyco"/>
    <property type="match status" value="1"/>
</dbReference>
<evidence type="ECO:0000256" key="3">
    <source>
        <dbReference type="ARBA" id="ARBA00009409"/>
    </source>
</evidence>
<evidence type="ECO:0000256" key="1">
    <source>
        <dbReference type="ARBA" id="ARBA00001668"/>
    </source>
</evidence>
<dbReference type="InterPro" id="IPR015886">
    <property type="entry name" value="H2TH_FPG"/>
</dbReference>
<dbReference type="SUPFAM" id="SSF81624">
    <property type="entry name" value="N-terminal domain of MutM-like DNA repair proteins"/>
    <property type="match status" value="1"/>
</dbReference>
<keyword evidence="12" id="KW-0511">Multifunctional enzyme</keyword>
<feature type="domain" description="Formamidopyrimidine-DNA glycosylase catalytic" evidence="16">
    <location>
        <begin position="2"/>
        <end position="113"/>
    </location>
</feature>
<keyword evidence="10" id="KW-0234">DNA repair</keyword>
<dbReference type="PROSITE" id="PS51068">
    <property type="entry name" value="FPG_CAT"/>
    <property type="match status" value="1"/>
</dbReference>
<comment type="cofactor">
    <cofactor evidence="2">
        <name>Zn(2+)</name>
        <dbReference type="ChEBI" id="CHEBI:29105"/>
    </cofactor>
</comment>
<dbReference type="Gene3D" id="1.10.8.50">
    <property type="match status" value="1"/>
</dbReference>
<evidence type="ECO:0000256" key="5">
    <source>
        <dbReference type="ARBA" id="ARBA00022763"/>
    </source>
</evidence>
<evidence type="ECO:0000259" key="16">
    <source>
        <dbReference type="PROSITE" id="PS51068"/>
    </source>
</evidence>
<keyword evidence="18" id="KW-1185">Reference proteome</keyword>
<dbReference type="SMART" id="SM00898">
    <property type="entry name" value="Fapy_DNA_glyco"/>
    <property type="match status" value="1"/>
</dbReference>
<comment type="catalytic activity">
    <reaction evidence="1">
        <text>Hydrolysis of DNA containing ring-opened 7-methylguanine residues, releasing 2,6-diamino-4-hydroxy-5-(N-methyl)formamidopyrimidine.</text>
        <dbReference type="EC" id="3.2.2.23"/>
    </reaction>
</comment>
<sequence length="260" mass="29832">MPELPEVSYFKKYVDSTALHKKIAKIEFPEKKILQDSPQAISRALKDAEFKSTRRIGKYLVFETDQDKVLVFHFGMTGKFEYSHEAEPPDHSRLIIHFKDNSKLFFVCPRKFGKVYLANGFEDFKKEHKLGTDAMDLKKKEFMELLDGKKGSIKSALMDQHIIAGIGNLYSDEVLFQSKIHPKSSIAKLSEEEKGEIYKNIGKVLERVTKTRMEGSKLPDSYLTRHREEGEDCPSCDGKIKLTKVSGRSTYYCSGCQKEK</sequence>
<dbReference type="SUPFAM" id="SSF46946">
    <property type="entry name" value="S13-like H2TH domain"/>
    <property type="match status" value="1"/>
</dbReference>
<reference evidence="18" key="1">
    <citation type="submission" date="2018-03" db="EMBL/GenBank/DDBJ databases">
        <title>Gramella fulva sp. nov., isolated from a dry surface of tidal flat.</title>
        <authorList>
            <person name="Hwang S.H."/>
            <person name="Hwang W.M."/>
            <person name="Kang K."/>
            <person name="Ahn T.-Y."/>
        </authorList>
    </citation>
    <scope>NUCLEOTIDE SEQUENCE [LARGE SCALE GENOMIC DNA]</scope>
    <source>
        <strain evidence="18">SH35</strain>
    </source>
</reference>
<evidence type="ECO:0000256" key="6">
    <source>
        <dbReference type="ARBA" id="ARBA00022771"/>
    </source>
</evidence>
<evidence type="ECO:0000313" key="18">
    <source>
        <dbReference type="Proteomes" id="UP000241507"/>
    </source>
</evidence>
<dbReference type="GO" id="GO:0008270">
    <property type="term" value="F:zinc ion binding"/>
    <property type="evidence" value="ECO:0007669"/>
    <property type="project" value="UniProtKB-KW"/>
</dbReference>
<keyword evidence="11" id="KW-0456">Lyase</keyword>
<dbReference type="InterPro" id="IPR010663">
    <property type="entry name" value="Znf_FPG/IleRS"/>
</dbReference>
<dbReference type="GO" id="GO:0006284">
    <property type="term" value="P:base-excision repair"/>
    <property type="evidence" value="ECO:0007669"/>
    <property type="project" value="InterPro"/>
</dbReference>
<dbReference type="Pfam" id="PF06827">
    <property type="entry name" value="zf-FPG_IleRS"/>
    <property type="match status" value="1"/>
</dbReference>
<keyword evidence="4" id="KW-0479">Metal-binding</keyword>
<accession>A0A2R3Z4F9</accession>
<keyword evidence="6 14" id="KW-0863">Zinc-finger</keyword>
<evidence type="ECO:0000256" key="10">
    <source>
        <dbReference type="ARBA" id="ARBA00023204"/>
    </source>
</evidence>
<evidence type="ECO:0000256" key="7">
    <source>
        <dbReference type="ARBA" id="ARBA00022801"/>
    </source>
</evidence>
<dbReference type="SMART" id="SM01232">
    <property type="entry name" value="H2TH"/>
    <property type="match status" value="1"/>
</dbReference>
<dbReference type="EMBL" id="CP028136">
    <property type="protein sequence ID" value="AVR45149.1"/>
    <property type="molecule type" value="Genomic_DNA"/>
</dbReference>
<comment type="similarity">
    <text evidence="3">Belongs to the FPG family.</text>
</comment>
<dbReference type="KEGG" id="grs:C7S20_07615"/>
<evidence type="ECO:0000256" key="2">
    <source>
        <dbReference type="ARBA" id="ARBA00001947"/>
    </source>
</evidence>
<dbReference type="PANTHER" id="PTHR22993:SF9">
    <property type="entry name" value="FORMAMIDOPYRIMIDINE-DNA GLYCOSYLASE"/>
    <property type="match status" value="1"/>
</dbReference>
<evidence type="ECO:0000256" key="8">
    <source>
        <dbReference type="ARBA" id="ARBA00022833"/>
    </source>
</evidence>
<evidence type="ECO:0000256" key="14">
    <source>
        <dbReference type="PROSITE-ProRule" id="PRU00391"/>
    </source>
</evidence>
<gene>
    <name evidence="17" type="ORF">C7S20_07615</name>
</gene>
<keyword evidence="9" id="KW-0238">DNA-binding</keyword>
<proteinExistence type="inferred from homology"/>
<dbReference type="GO" id="GO:0008534">
    <property type="term" value="F:oxidized purine nucleobase lesion DNA N-glycosylase activity"/>
    <property type="evidence" value="ECO:0007669"/>
    <property type="project" value="UniProtKB-EC"/>
</dbReference>
<dbReference type="GO" id="GO:0003684">
    <property type="term" value="F:damaged DNA binding"/>
    <property type="evidence" value="ECO:0007669"/>
    <property type="project" value="InterPro"/>
</dbReference>
<dbReference type="RefSeq" id="WP_107011927.1">
    <property type="nucleotide sequence ID" value="NZ_CP028136.1"/>
</dbReference>
<keyword evidence="8" id="KW-0862">Zinc</keyword>
<keyword evidence="5" id="KW-0227">DNA damage</keyword>
<dbReference type="InterPro" id="IPR000214">
    <property type="entry name" value="Znf_DNA_glyclase/AP_lyase"/>
</dbReference>
<dbReference type="InterPro" id="IPR035937">
    <property type="entry name" value="FPG_N"/>
</dbReference>
<dbReference type="InterPro" id="IPR012319">
    <property type="entry name" value="FPG_cat"/>
</dbReference>
<evidence type="ECO:0000313" key="17">
    <source>
        <dbReference type="EMBL" id="AVR45149.1"/>
    </source>
</evidence>
<dbReference type="InterPro" id="IPR010979">
    <property type="entry name" value="Ribosomal_uS13-like_H2TH"/>
</dbReference>
<dbReference type="AlphaFoldDB" id="A0A2R3Z4F9"/>
<evidence type="ECO:0000256" key="13">
    <source>
        <dbReference type="ARBA" id="ARBA00023295"/>
    </source>
</evidence>
<dbReference type="Gene3D" id="3.20.190.10">
    <property type="entry name" value="MutM-like, N-terminal"/>
    <property type="match status" value="1"/>
</dbReference>
<dbReference type="SUPFAM" id="SSF57716">
    <property type="entry name" value="Glucocorticoid receptor-like (DNA-binding domain)"/>
    <property type="match status" value="1"/>
</dbReference>
<protein>
    <submittedName>
        <fullName evidence="17">Formamidopyrimidine-DNA glycosylase</fullName>
    </submittedName>
</protein>
<organism evidence="17 18">
    <name type="scientific">Christiangramia fulva</name>
    <dbReference type="NCBI Taxonomy" id="2126553"/>
    <lineage>
        <taxon>Bacteria</taxon>
        <taxon>Pseudomonadati</taxon>
        <taxon>Bacteroidota</taxon>
        <taxon>Flavobacteriia</taxon>
        <taxon>Flavobacteriales</taxon>
        <taxon>Flavobacteriaceae</taxon>
        <taxon>Christiangramia</taxon>
    </lineage>
</organism>
<name>A0A2R3Z4F9_9FLAO</name>
<dbReference type="GO" id="GO:0003906">
    <property type="term" value="F:DNA-(apurinic or apyrimidinic site) endonuclease activity"/>
    <property type="evidence" value="ECO:0007669"/>
    <property type="project" value="InterPro"/>
</dbReference>
<evidence type="ECO:0000259" key="15">
    <source>
        <dbReference type="PROSITE" id="PS51066"/>
    </source>
</evidence>
<evidence type="ECO:0000256" key="9">
    <source>
        <dbReference type="ARBA" id="ARBA00023125"/>
    </source>
</evidence>